<dbReference type="Pfam" id="PF00977">
    <property type="entry name" value="His_biosynth"/>
    <property type="match status" value="1"/>
</dbReference>
<evidence type="ECO:0000256" key="1">
    <source>
        <dbReference type="ARBA" id="ARBA00005091"/>
    </source>
</evidence>
<dbReference type="InterPro" id="IPR050064">
    <property type="entry name" value="IGPS_HisA/HisF"/>
</dbReference>
<evidence type="ECO:0000313" key="12">
    <source>
        <dbReference type="Proteomes" id="UP000824225"/>
    </source>
</evidence>
<dbReference type="HAMAP" id="MF_01013">
    <property type="entry name" value="HisF"/>
    <property type="match status" value="1"/>
</dbReference>
<reference evidence="11" key="1">
    <citation type="journal article" date="2021" name="PeerJ">
        <title>Extensive microbial diversity within the chicken gut microbiome revealed by metagenomics and culture.</title>
        <authorList>
            <person name="Gilroy R."/>
            <person name="Ravi A."/>
            <person name="Getino M."/>
            <person name="Pursley I."/>
            <person name="Horton D.L."/>
            <person name="Alikhan N.F."/>
            <person name="Baker D."/>
            <person name="Gharbi K."/>
            <person name="Hall N."/>
            <person name="Watson M."/>
            <person name="Adriaenssens E.M."/>
            <person name="Foster-Nyarko E."/>
            <person name="Jarju S."/>
            <person name="Secka A."/>
            <person name="Antonio M."/>
            <person name="Oren A."/>
            <person name="Chaudhuri R.R."/>
            <person name="La Ragione R."/>
            <person name="Hildebrand F."/>
            <person name="Pallen M.J."/>
        </authorList>
    </citation>
    <scope>NUCLEOTIDE SEQUENCE</scope>
    <source>
        <strain evidence="11">CHK186-16707</strain>
    </source>
</reference>
<comment type="catalytic activity">
    <reaction evidence="8 9">
        <text>5-[(5-phospho-1-deoxy-D-ribulos-1-ylimino)methylamino]-1-(5-phospho-beta-D-ribosyl)imidazole-4-carboxamide + L-glutamine = D-erythro-1-(imidazol-4-yl)glycerol 3-phosphate + 5-amino-1-(5-phospho-beta-D-ribosyl)imidazole-4-carboxamide + L-glutamate + H(+)</text>
        <dbReference type="Rhea" id="RHEA:24793"/>
        <dbReference type="ChEBI" id="CHEBI:15378"/>
        <dbReference type="ChEBI" id="CHEBI:29985"/>
        <dbReference type="ChEBI" id="CHEBI:58278"/>
        <dbReference type="ChEBI" id="CHEBI:58359"/>
        <dbReference type="ChEBI" id="CHEBI:58475"/>
        <dbReference type="ChEBI" id="CHEBI:58525"/>
        <dbReference type="EC" id="4.3.2.10"/>
    </reaction>
</comment>
<name>A0A9D2HB26_9BACT</name>
<dbReference type="EMBL" id="DXAN01000003">
    <property type="protein sequence ID" value="HJA07873.1"/>
    <property type="molecule type" value="Genomic_DNA"/>
</dbReference>
<dbReference type="Gene3D" id="3.20.20.70">
    <property type="entry name" value="Aldolase class I"/>
    <property type="match status" value="1"/>
</dbReference>
<dbReference type="CDD" id="cd04731">
    <property type="entry name" value="HisF"/>
    <property type="match status" value="1"/>
</dbReference>
<feature type="active site" evidence="9">
    <location>
        <position position="23"/>
    </location>
</feature>
<evidence type="ECO:0000256" key="2">
    <source>
        <dbReference type="ARBA" id="ARBA00009667"/>
    </source>
</evidence>
<dbReference type="InterPro" id="IPR004651">
    <property type="entry name" value="HisF"/>
</dbReference>
<evidence type="ECO:0000313" key="11">
    <source>
        <dbReference type="EMBL" id="HJA07873.1"/>
    </source>
</evidence>
<dbReference type="GO" id="GO:0016829">
    <property type="term" value="F:lyase activity"/>
    <property type="evidence" value="ECO:0007669"/>
    <property type="project" value="UniProtKB-KW"/>
</dbReference>
<comment type="caution">
    <text evidence="11">The sequence shown here is derived from an EMBL/GenBank/DDBJ whole genome shotgun (WGS) entry which is preliminary data.</text>
</comment>
<comment type="function">
    <text evidence="7 9">IGPS catalyzes the conversion of PRFAR and glutamine to IGP, AICAR and glutamate. The HisF subunit catalyzes the cyclization activity that produces IGP and AICAR from PRFAR using the ammonia provided by the HisH subunit.</text>
</comment>
<evidence type="ECO:0000256" key="4">
    <source>
        <dbReference type="ARBA" id="ARBA00022605"/>
    </source>
</evidence>
<keyword evidence="6 9" id="KW-0456">Lyase</keyword>
<comment type="similarity">
    <text evidence="2 9 10">Belongs to the HisA/HisF family.</text>
</comment>
<evidence type="ECO:0000256" key="3">
    <source>
        <dbReference type="ARBA" id="ARBA00011152"/>
    </source>
</evidence>
<evidence type="ECO:0000256" key="5">
    <source>
        <dbReference type="ARBA" id="ARBA00023102"/>
    </source>
</evidence>
<dbReference type="Proteomes" id="UP000824225">
    <property type="component" value="Unassembled WGS sequence"/>
</dbReference>
<dbReference type="AlphaFoldDB" id="A0A9D2HB26"/>
<sequence length="270" mass="28350">MPDSSFSPRAVGRLSKRLIPCLDVRDGRLTKGVRFQGNEDIGDPVETARRYYEQGADEIVFYDITASHEARGIFLDVVERVASAIFIPFSVGGGIASVEDMRAVLLAGAEKVSLNSAAVKRPELIADGAAAFGSQAVVVGMDVRRVPASPAQPSGYEIVIHGGRKPTGLDALAWARRCEELGAGELCVNSIDADGTLDGYELTLTRLIADAVTIPVIASGGAGAPQHLTDAVTTGGASAALVASIVHYGAYSIPELKTFMRRAGVPVRMV</sequence>
<dbReference type="InterPro" id="IPR006062">
    <property type="entry name" value="His_biosynth"/>
</dbReference>
<reference evidence="11" key="2">
    <citation type="submission" date="2021-04" db="EMBL/GenBank/DDBJ databases">
        <authorList>
            <person name="Gilroy R."/>
        </authorList>
    </citation>
    <scope>NUCLEOTIDE SEQUENCE</scope>
    <source>
        <strain evidence="11">CHK186-16707</strain>
    </source>
</reference>
<gene>
    <name evidence="9 11" type="primary">hisF</name>
    <name evidence="11" type="ORF">H9962_01585</name>
</gene>
<organism evidence="11 12">
    <name type="scientific">Candidatus Mailhella merdigallinarum</name>
    <dbReference type="NCBI Taxonomy" id="2838658"/>
    <lineage>
        <taxon>Bacteria</taxon>
        <taxon>Pseudomonadati</taxon>
        <taxon>Thermodesulfobacteriota</taxon>
        <taxon>Desulfovibrionia</taxon>
        <taxon>Desulfovibrionales</taxon>
        <taxon>Desulfovibrionaceae</taxon>
        <taxon>Mailhella</taxon>
    </lineage>
</organism>
<comment type="subunit">
    <text evidence="3 9">Heterodimer of HisH and HisF.</text>
</comment>
<evidence type="ECO:0000256" key="10">
    <source>
        <dbReference type="RuleBase" id="RU003657"/>
    </source>
</evidence>
<proteinExistence type="inferred from homology"/>
<comment type="pathway">
    <text evidence="1 9">Amino-acid biosynthesis; L-histidine biosynthesis; L-histidine from 5-phospho-alpha-D-ribose 1-diphosphate: step 5/9.</text>
</comment>
<evidence type="ECO:0000256" key="8">
    <source>
        <dbReference type="ARBA" id="ARBA00047838"/>
    </source>
</evidence>
<dbReference type="GO" id="GO:0000107">
    <property type="term" value="F:imidazoleglycerol-phosphate synthase activity"/>
    <property type="evidence" value="ECO:0007669"/>
    <property type="project" value="UniProtKB-UniRule"/>
</dbReference>
<protein>
    <recommendedName>
        <fullName evidence="9">Imidazole glycerol phosphate synthase subunit HisF</fullName>
        <ecNumber evidence="9">4.3.2.10</ecNumber>
    </recommendedName>
    <alternativeName>
        <fullName evidence="9">IGP synthase cyclase subunit</fullName>
    </alternativeName>
    <alternativeName>
        <fullName evidence="9">IGP synthase subunit HisF</fullName>
    </alternativeName>
    <alternativeName>
        <fullName evidence="9">ImGP synthase subunit HisF</fullName>
        <shortName evidence="9">IGPS subunit HisF</shortName>
    </alternativeName>
</protein>
<dbReference type="GO" id="GO:0005737">
    <property type="term" value="C:cytoplasm"/>
    <property type="evidence" value="ECO:0007669"/>
    <property type="project" value="UniProtKB-SubCell"/>
</dbReference>
<dbReference type="SUPFAM" id="SSF51366">
    <property type="entry name" value="Ribulose-phoshate binding barrel"/>
    <property type="match status" value="1"/>
</dbReference>
<dbReference type="InterPro" id="IPR011060">
    <property type="entry name" value="RibuloseP-bd_barrel"/>
</dbReference>
<keyword evidence="9" id="KW-0963">Cytoplasm</keyword>
<keyword evidence="4 9" id="KW-0028">Amino-acid biosynthesis</keyword>
<comment type="subcellular location">
    <subcellularLocation>
        <location evidence="9">Cytoplasm</location>
    </subcellularLocation>
</comment>
<evidence type="ECO:0000256" key="7">
    <source>
        <dbReference type="ARBA" id="ARBA00025475"/>
    </source>
</evidence>
<accession>A0A9D2HB26</accession>
<dbReference type="InterPro" id="IPR013785">
    <property type="entry name" value="Aldolase_TIM"/>
</dbReference>
<evidence type="ECO:0000256" key="6">
    <source>
        <dbReference type="ARBA" id="ARBA00023239"/>
    </source>
</evidence>
<dbReference type="EC" id="4.3.2.10" evidence="9"/>
<feature type="active site" evidence="9">
    <location>
        <position position="142"/>
    </location>
</feature>
<dbReference type="GO" id="GO:0000105">
    <property type="term" value="P:L-histidine biosynthetic process"/>
    <property type="evidence" value="ECO:0007669"/>
    <property type="project" value="UniProtKB-UniRule"/>
</dbReference>
<dbReference type="PANTHER" id="PTHR21235:SF2">
    <property type="entry name" value="IMIDAZOLE GLYCEROL PHOSPHATE SYNTHASE HISHF"/>
    <property type="match status" value="1"/>
</dbReference>
<dbReference type="PANTHER" id="PTHR21235">
    <property type="entry name" value="IMIDAZOLE GLYCEROL PHOSPHATE SYNTHASE SUBUNIT HISF/H IGP SYNTHASE SUBUNIT HISF/H"/>
    <property type="match status" value="1"/>
</dbReference>
<dbReference type="NCBIfam" id="TIGR00735">
    <property type="entry name" value="hisF"/>
    <property type="match status" value="1"/>
</dbReference>
<evidence type="ECO:0000256" key="9">
    <source>
        <dbReference type="HAMAP-Rule" id="MF_01013"/>
    </source>
</evidence>
<keyword evidence="5 9" id="KW-0368">Histidine biosynthesis</keyword>